<dbReference type="Proteomes" id="UP001595528">
    <property type="component" value="Unassembled WGS sequence"/>
</dbReference>
<name>A0ABV7KTS1_9PROT</name>
<dbReference type="EC" id="3.2.2.20" evidence="1"/>
<dbReference type="EMBL" id="JBHRTR010000004">
    <property type="protein sequence ID" value="MFC3225783.1"/>
    <property type="molecule type" value="Genomic_DNA"/>
</dbReference>
<evidence type="ECO:0000313" key="2">
    <source>
        <dbReference type="Proteomes" id="UP001595528"/>
    </source>
</evidence>
<dbReference type="PANTHER" id="PTHR30037:SF3">
    <property type="entry name" value="BLR0857 PROTEIN"/>
    <property type="match status" value="1"/>
</dbReference>
<dbReference type="InterPro" id="IPR052891">
    <property type="entry name" value="DNA-3mA_glycosylase"/>
</dbReference>
<evidence type="ECO:0000313" key="1">
    <source>
        <dbReference type="EMBL" id="MFC3225783.1"/>
    </source>
</evidence>
<keyword evidence="2" id="KW-1185">Reference proteome</keyword>
<dbReference type="Pfam" id="PF03352">
    <property type="entry name" value="Adenine_glyco"/>
    <property type="match status" value="1"/>
</dbReference>
<gene>
    <name evidence="1" type="ORF">ACFOGJ_00975</name>
</gene>
<accession>A0ABV7KTS1</accession>
<dbReference type="Gene3D" id="1.10.340.30">
    <property type="entry name" value="Hypothetical protein, domain 2"/>
    <property type="match status" value="1"/>
</dbReference>
<dbReference type="InterPro" id="IPR011257">
    <property type="entry name" value="DNA_glycosylase"/>
</dbReference>
<sequence length="225" mass="24488">MRRFAEIEKQAAARKGGPKALKALLPEVKPAAELRSIPDDRWLAAMTRGIFQSGFSWKVIENKWPGFEAAFHRFEPGRNALMSDEELDALTRDARIVRNAQKIASVRENAGFLLDLAREHGSAAACFADWPNQDFAGLLALLKKRGSRMGGNTGPYMLRTMGRDSYILTRDVTAALIREGVIDKPPGGAKAMAAVQAAFNAWAAESGHGLAAISRILALSVDDPE</sequence>
<protein>
    <submittedName>
        <fullName evidence="1">DNA-3-methyladenine glycosylase I</fullName>
        <ecNumber evidence="1">3.2.2.20</ecNumber>
    </submittedName>
</protein>
<dbReference type="SUPFAM" id="SSF48150">
    <property type="entry name" value="DNA-glycosylase"/>
    <property type="match status" value="1"/>
</dbReference>
<comment type="caution">
    <text evidence="1">The sequence shown here is derived from an EMBL/GenBank/DDBJ whole genome shotgun (WGS) entry which is preliminary data.</text>
</comment>
<dbReference type="RefSeq" id="WP_379897515.1">
    <property type="nucleotide sequence ID" value="NZ_JBHRTR010000004.1"/>
</dbReference>
<dbReference type="PANTHER" id="PTHR30037">
    <property type="entry name" value="DNA-3-METHYLADENINE GLYCOSYLASE 1"/>
    <property type="match status" value="1"/>
</dbReference>
<dbReference type="InterPro" id="IPR005019">
    <property type="entry name" value="Adenine_glyco"/>
</dbReference>
<keyword evidence="1" id="KW-0378">Hydrolase</keyword>
<organism evidence="1 2">
    <name type="scientific">Marinibaculum pumilum</name>
    <dbReference type="NCBI Taxonomy" id="1766165"/>
    <lineage>
        <taxon>Bacteria</taxon>
        <taxon>Pseudomonadati</taxon>
        <taxon>Pseudomonadota</taxon>
        <taxon>Alphaproteobacteria</taxon>
        <taxon>Rhodospirillales</taxon>
        <taxon>Rhodospirillaceae</taxon>
        <taxon>Marinibaculum</taxon>
    </lineage>
</organism>
<keyword evidence="1" id="KW-0326">Glycosidase</keyword>
<proteinExistence type="predicted"/>
<reference evidence="2" key="1">
    <citation type="journal article" date="2019" name="Int. J. Syst. Evol. Microbiol.">
        <title>The Global Catalogue of Microorganisms (GCM) 10K type strain sequencing project: providing services to taxonomists for standard genome sequencing and annotation.</title>
        <authorList>
            <consortium name="The Broad Institute Genomics Platform"/>
            <consortium name="The Broad Institute Genome Sequencing Center for Infectious Disease"/>
            <person name="Wu L."/>
            <person name="Ma J."/>
        </authorList>
    </citation>
    <scope>NUCLEOTIDE SEQUENCE [LARGE SCALE GENOMIC DNA]</scope>
    <source>
        <strain evidence="2">KCTC 42964</strain>
    </source>
</reference>
<dbReference type="GO" id="GO:0008725">
    <property type="term" value="F:DNA-3-methyladenine glycosylase activity"/>
    <property type="evidence" value="ECO:0007669"/>
    <property type="project" value="UniProtKB-EC"/>
</dbReference>